<keyword evidence="4" id="KW-1185">Reference proteome</keyword>
<dbReference type="OrthoDB" id="213488at2157"/>
<dbReference type="InterPro" id="IPR014729">
    <property type="entry name" value="Rossmann-like_a/b/a_fold"/>
</dbReference>
<dbReference type="Gene3D" id="3.40.50.620">
    <property type="entry name" value="HUPs"/>
    <property type="match status" value="1"/>
</dbReference>
<dbReference type="SUPFAM" id="SSF52402">
    <property type="entry name" value="Adenine nucleotide alpha hydrolases-like"/>
    <property type="match status" value="1"/>
</dbReference>
<feature type="domain" description="UspA" evidence="2">
    <location>
        <begin position="2"/>
        <end position="122"/>
    </location>
</feature>
<dbReference type="InterPro" id="IPR006016">
    <property type="entry name" value="UspA"/>
</dbReference>
<dbReference type="Proteomes" id="UP000451471">
    <property type="component" value="Unassembled WGS sequence"/>
</dbReference>
<organism evidence="3 4">
    <name type="scientific">Halomarina oriensis</name>
    <dbReference type="NCBI Taxonomy" id="671145"/>
    <lineage>
        <taxon>Archaea</taxon>
        <taxon>Methanobacteriati</taxon>
        <taxon>Methanobacteriota</taxon>
        <taxon>Stenosarchaea group</taxon>
        <taxon>Halobacteria</taxon>
        <taxon>Halobacteriales</taxon>
        <taxon>Natronomonadaceae</taxon>
        <taxon>Halomarina</taxon>
    </lineage>
</organism>
<reference evidence="3 4" key="1">
    <citation type="submission" date="2019-12" db="EMBL/GenBank/DDBJ databases">
        <title>Halocatena pleomorpha gen. nov. sp. nov., an extremely halophilic archaeon of family Halobacteriaceae isolated from saltpan soil.</title>
        <authorList>
            <person name="Pal Y."/>
            <person name="Verma A."/>
            <person name="Krishnamurthi S."/>
            <person name="Kumar P."/>
        </authorList>
    </citation>
    <scope>NUCLEOTIDE SEQUENCE [LARGE SCALE GENOMIC DNA]</scope>
    <source>
        <strain evidence="3 4">JCM 16495</strain>
    </source>
</reference>
<evidence type="ECO:0000256" key="1">
    <source>
        <dbReference type="ARBA" id="ARBA00008791"/>
    </source>
</evidence>
<comment type="similarity">
    <text evidence="1">Belongs to the universal stress protein A family.</text>
</comment>
<evidence type="ECO:0000259" key="2">
    <source>
        <dbReference type="Pfam" id="PF00582"/>
    </source>
</evidence>
<comment type="caution">
    <text evidence="3">The sequence shown here is derived from an EMBL/GenBank/DDBJ whole genome shotgun (WGS) entry which is preliminary data.</text>
</comment>
<evidence type="ECO:0000313" key="3">
    <source>
        <dbReference type="EMBL" id="MWG34953.1"/>
    </source>
</evidence>
<dbReference type="PANTHER" id="PTHR46268:SF6">
    <property type="entry name" value="UNIVERSAL STRESS PROTEIN UP12"/>
    <property type="match status" value="1"/>
</dbReference>
<dbReference type="RefSeq" id="WP_158204578.1">
    <property type="nucleotide sequence ID" value="NZ_WSZK01000015.1"/>
</dbReference>
<evidence type="ECO:0000313" key="4">
    <source>
        <dbReference type="Proteomes" id="UP000451471"/>
    </source>
</evidence>
<dbReference type="CDD" id="cd00293">
    <property type="entry name" value="USP-like"/>
    <property type="match status" value="1"/>
</dbReference>
<gene>
    <name evidence="3" type="ORF">GQS65_10720</name>
</gene>
<dbReference type="Pfam" id="PF00582">
    <property type="entry name" value="Usp"/>
    <property type="match status" value="1"/>
</dbReference>
<dbReference type="EMBL" id="WSZK01000015">
    <property type="protein sequence ID" value="MWG34953.1"/>
    <property type="molecule type" value="Genomic_DNA"/>
</dbReference>
<name>A0A6B0GQK8_9EURY</name>
<protein>
    <submittedName>
        <fullName evidence="3">Universal stress protein</fullName>
    </submittedName>
</protein>
<accession>A0A6B0GQK8</accession>
<dbReference type="PANTHER" id="PTHR46268">
    <property type="entry name" value="STRESS RESPONSE PROTEIN NHAX"/>
    <property type="match status" value="1"/>
</dbReference>
<proteinExistence type="inferred from homology"/>
<sequence>MRTLVGIGGSDDSLRALTVALDRAAAAGDDVTVAVVENPDSELSVEAVERRVHEDLDGRGVEAEVRVLRGHPGSRLVEVADSEGFDRIVLGGGETSPLGKITIGSIAEFVLLNANTTVTLVR</sequence>
<dbReference type="AlphaFoldDB" id="A0A6B0GQK8"/>